<organism evidence="3 4">
    <name type="scientific">Linum tenue</name>
    <dbReference type="NCBI Taxonomy" id="586396"/>
    <lineage>
        <taxon>Eukaryota</taxon>
        <taxon>Viridiplantae</taxon>
        <taxon>Streptophyta</taxon>
        <taxon>Embryophyta</taxon>
        <taxon>Tracheophyta</taxon>
        <taxon>Spermatophyta</taxon>
        <taxon>Magnoliopsida</taxon>
        <taxon>eudicotyledons</taxon>
        <taxon>Gunneridae</taxon>
        <taxon>Pentapetalae</taxon>
        <taxon>rosids</taxon>
        <taxon>fabids</taxon>
        <taxon>Malpighiales</taxon>
        <taxon>Linaceae</taxon>
        <taxon>Linum</taxon>
    </lineage>
</organism>
<dbReference type="InterPro" id="IPR044750">
    <property type="entry name" value="C2_SRC2/BAP"/>
</dbReference>
<feature type="domain" description="C2" evidence="2">
    <location>
        <begin position="1"/>
        <end position="114"/>
    </location>
</feature>
<feature type="region of interest" description="Disordered" evidence="1">
    <location>
        <begin position="138"/>
        <end position="159"/>
    </location>
</feature>
<dbReference type="PANTHER" id="PTHR32246">
    <property type="entry name" value="INGRESSION PROTEIN FIC1"/>
    <property type="match status" value="1"/>
</dbReference>
<feature type="region of interest" description="Disordered" evidence="1">
    <location>
        <begin position="228"/>
        <end position="331"/>
    </location>
</feature>
<proteinExistence type="predicted"/>
<dbReference type="AlphaFoldDB" id="A0AAV0PWT1"/>
<feature type="compositionally biased region" description="Pro residues" evidence="1">
    <location>
        <begin position="141"/>
        <end position="154"/>
    </location>
</feature>
<protein>
    <recommendedName>
        <fullName evidence="2">C2 domain-containing protein</fullName>
    </recommendedName>
</protein>
<dbReference type="PANTHER" id="PTHR32246:SF70">
    <property type="entry name" value="CALCIUM-DEPENDENT LIPID-BINDING (CALB DOMAIN) FAMILY PROTEIN"/>
    <property type="match status" value="1"/>
</dbReference>
<keyword evidence="4" id="KW-1185">Reference proteome</keyword>
<dbReference type="InterPro" id="IPR035892">
    <property type="entry name" value="C2_domain_sf"/>
</dbReference>
<accession>A0AAV0PWT1</accession>
<dbReference type="SMART" id="SM00239">
    <property type="entry name" value="C2"/>
    <property type="match status" value="1"/>
</dbReference>
<comment type="caution">
    <text evidence="3">The sequence shown here is derived from an EMBL/GenBank/DDBJ whole genome shotgun (WGS) entry which is preliminary data.</text>
</comment>
<dbReference type="PROSITE" id="PS50004">
    <property type="entry name" value="C2"/>
    <property type="match status" value="1"/>
</dbReference>
<dbReference type="GO" id="GO:0006952">
    <property type="term" value="P:defense response"/>
    <property type="evidence" value="ECO:0007669"/>
    <property type="project" value="InterPro"/>
</dbReference>
<dbReference type="EMBL" id="CAMGYJ010000009">
    <property type="protein sequence ID" value="CAI0475574.1"/>
    <property type="molecule type" value="Genomic_DNA"/>
</dbReference>
<reference evidence="3" key="1">
    <citation type="submission" date="2022-08" db="EMBL/GenBank/DDBJ databases">
        <authorList>
            <person name="Gutierrez-Valencia J."/>
        </authorList>
    </citation>
    <scope>NUCLEOTIDE SEQUENCE</scope>
</reference>
<name>A0AAV0PWT1_9ROSI</name>
<dbReference type="Pfam" id="PF00168">
    <property type="entry name" value="C2"/>
    <property type="match status" value="1"/>
</dbReference>
<evidence type="ECO:0000313" key="4">
    <source>
        <dbReference type="Proteomes" id="UP001154282"/>
    </source>
</evidence>
<evidence type="ECO:0000313" key="3">
    <source>
        <dbReference type="EMBL" id="CAI0475574.1"/>
    </source>
</evidence>
<gene>
    <name evidence="3" type="ORF">LITE_LOCUS40452</name>
</gene>
<dbReference type="InterPro" id="IPR000008">
    <property type="entry name" value="C2_dom"/>
</dbReference>
<evidence type="ECO:0000259" key="2">
    <source>
        <dbReference type="PROSITE" id="PS50004"/>
    </source>
</evidence>
<dbReference type="Gene3D" id="2.60.40.150">
    <property type="entry name" value="C2 domain"/>
    <property type="match status" value="1"/>
</dbReference>
<dbReference type="Proteomes" id="UP001154282">
    <property type="component" value="Unassembled WGS sequence"/>
</dbReference>
<feature type="compositionally biased region" description="Basic and acidic residues" evidence="1">
    <location>
        <begin position="310"/>
        <end position="331"/>
    </location>
</feature>
<dbReference type="CDD" id="cd04051">
    <property type="entry name" value="C2_SRC2_like"/>
    <property type="match status" value="1"/>
</dbReference>
<sequence>MASHSHNPFDLEITIVSAKHLKNVNWRNGDLKPYATIYLDNSDHRLATHADDSGSTRPVWNERFTLPVTRMIADSVLTLEILHSRPSETPKPLVGAVKIPLSQILDSDESPAAIRSFELLRPSGRPHGKVRLKLALRERPMPPPPPMPAPPPPQQVSHQIPDYHSAPNYSHYYAAAPPPPPAPMTSRDYREFSPAPYNYPDQYGYYSAYYPPQPPLPSRPLYNRASSYNLQSGPSAPVDISAPPPPLQPYDHKVMPQPSVSLSKTSVYGGPSGPSAPMDYSSQYGGVKGGATELSSSMGGLNLEESGSNYEREKAPDRESFAGYRDYRHEY</sequence>
<evidence type="ECO:0000256" key="1">
    <source>
        <dbReference type="SAM" id="MobiDB-lite"/>
    </source>
</evidence>
<feature type="compositionally biased region" description="Polar residues" evidence="1">
    <location>
        <begin position="293"/>
        <end position="309"/>
    </location>
</feature>
<dbReference type="SUPFAM" id="SSF49562">
    <property type="entry name" value="C2 domain (Calcium/lipid-binding domain, CaLB)"/>
    <property type="match status" value="1"/>
</dbReference>